<dbReference type="SMART" id="SM01130">
    <property type="entry name" value="DHDPS"/>
    <property type="match status" value="1"/>
</dbReference>
<dbReference type="PANTHER" id="PTHR12128">
    <property type="entry name" value="DIHYDRODIPICOLINATE SYNTHASE"/>
    <property type="match status" value="1"/>
</dbReference>
<evidence type="ECO:0000313" key="6">
    <source>
        <dbReference type="Proteomes" id="UP001501470"/>
    </source>
</evidence>
<sequence>MTSLRVPVPPPIAGVIVPMVTPMLPSGAPDLESLDALVDHLIGRGVTGLLVLGSCGENGALSRDERLEVAARAVARVDERTHLMIGVPALGTREAVADAKVYAQMGADSLLVPPTFVFPHSAAELGGHFRAVAGAAGSVPVLAYNIPSRVTVVLEPDLMRELAGEGVVAGVKDSSGNVEAQRMLAEATADIEGFRRYTGSEFAIDGLLLGGFHGAVPGLANVFAPWHVELAARATAGDWKGAAEMQSRIVAFFKLYQHPMPGGSFSASVIASLKEALVQQGVIAHSTTALPFVQVDDGMRTHVRETLAAAEIGRP</sequence>
<dbReference type="InterPro" id="IPR020625">
    <property type="entry name" value="Schiff_base-form_aldolases_AS"/>
</dbReference>
<dbReference type="RefSeq" id="WP_344505312.1">
    <property type="nucleotide sequence ID" value="NZ_BAAAQD010000012.1"/>
</dbReference>
<dbReference type="Gene3D" id="3.20.20.70">
    <property type="entry name" value="Aldolase class I"/>
    <property type="match status" value="1"/>
</dbReference>
<evidence type="ECO:0000256" key="4">
    <source>
        <dbReference type="PIRNR" id="PIRNR001365"/>
    </source>
</evidence>
<comment type="similarity">
    <text evidence="1 4">Belongs to the DapA family.</text>
</comment>
<reference evidence="6" key="1">
    <citation type="journal article" date="2019" name="Int. J. Syst. Evol. Microbiol.">
        <title>The Global Catalogue of Microorganisms (GCM) 10K type strain sequencing project: providing services to taxonomists for standard genome sequencing and annotation.</title>
        <authorList>
            <consortium name="The Broad Institute Genomics Platform"/>
            <consortium name="The Broad Institute Genome Sequencing Center for Infectious Disease"/>
            <person name="Wu L."/>
            <person name="Ma J."/>
        </authorList>
    </citation>
    <scope>NUCLEOTIDE SEQUENCE [LARGE SCALE GENOMIC DNA]</scope>
    <source>
        <strain evidence="6">JCM 15933</strain>
    </source>
</reference>
<dbReference type="Pfam" id="PF00701">
    <property type="entry name" value="DHDPS"/>
    <property type="match status" value="1"/>
</dbReference>
<evidence type="ECO:0000256" key="1">
    <source>
        <dbReference type="ARBA" id="ARBA00007592"/>
    </source>
</evidence>
<keyword evidence="2 4" id="KW-0456">Lyase</keyword>
<dbReference type="SUPFAM" id="SSF51569">
    <property type="entry name" value="Aldolase"/>
    <property type="match status" value="1"/>
</dbReference>
<dbReference type="Proteomes" id="UP001501470">
    <property type="component" value="Unassembled WGS sequence"/>
</dbReference>
<evidence type="ECO:0000256" key="2">
    <source>
        <dbReference type="ARBA" id="ARBA00023239"/>
    </source>
</evidence>
<dbReference type="CDD" id="cd00408">
    <property type="entry name" value="DHDPS-like"/>
    <property type="match status" value="1"/>
</dbReference>
<dbReference type="EMBL" id="BAAAQD010000012">
    <property type="protein sequence ID" value="GAA1531965.1"/>
    <property type="molecule type" value="Genomic_DNA"/>
</dbReference>
<dbReference type="PANTHER" id="PTHR12128:SF66">
    <property type="entry name" value="4-HYDROXY-2-OXOGLUTARATE ALDOLASE, MITOCHONDRIAL"/>
    <property type="match status" value="1"/>
</dbReference>
<protein>
    <submittedName>
        <fullName evidence="5">Dihydrodipicolinate synthase family protein</fullName>
    </submittedName>
</protein>
<dbReference type="InterPro" id="IPR013785">
    <property type="entry name" value="Aldolase_TIM"/>
</dbReference>
<name>A0ABP4LWB5_9ACTN</name>
<dbReference type="PRINTS" id="PR00146">
    <property type="entry name" value="DHPICSNTHASE"/>
</dbReference>
<proteinExistence type="inferred from homology"/>
<dbReference type="PROSITE" id="PS00666">
    <property type="entry name" value="DHDPS_2"/>
    <property type="match status" value="1"/>
</dbReference>
<evidence type="ECO:0000313" key="5">
    <source>
        <dbReference type="EMBL" id="GAA1531965.1"/>
    </source>
</evidence>
<accession>A0ABP4LWB5</accession>
<dbReference type="PIRSF" id="PIRSF001365">
    <property type="entry name" value="DHDPS"/>
    <property type="match status" value="1"/>
</dbReference>
<comment type="caution">
    <text evidence="5">The sequence shown here is derived from an EMBL/GenBank/DDBJ whole genome shotgun (WGS) entry which is preliminary data.</text>
</comment>
<keyword evidence="6" id="KW-1185">Reference proteome</keyword>
<dbReference type="InterPro" id="IPR002220">
    <property type="entry name" value="DapA-like"/>
</dbReference>
<organism evidence="5 6">
    <name type="scientific">Dactylosporangium maewongense</name>
    <dbReference type="NCBI Taxonomy" id="634393"/>
    <lineage>
        <taxon>Bacteria</taxon>
        <taxon>Bacillati</taxon>
        <taxon>Actinomycetota</taxon>
        <taxon>Actinomycetes</taxon>
        <taxon>Micromonosporales</taxon>
        <taxon>Micromonosporaceae</taxon>
        <taxon>Dactylosporangium</taxon>
    </lineage>
</organism>
<gene>
    <name evidence="5" type="ORF">GCM10009827_057190</name>
</gene>
<keyword evidence="3" id="KW-0704">Schiff base</keyword>
<evidence type="ECO:0000256" key="3">
    <source>
        <dbReference type="ARBA" id="ARBA00023270"/>
    </source>
</evidence>